<evidence type="ECO:0000313" key="1">
    <source>
        <dbReference type="EMBL" id="RFA15852.1"/>
    </source>
</evidence>
<dbReference type="Proteomes" id="UP000256541">
    <property type="component" value="Unassembled WGS sequence"/>
</dbReference>
<reference evidence="1 2" key="1">
    <citation type="submission" date="2017-04" db="EMBL/GenBank/DDBJ databases">
        <title>Comparative genome analysis of Subtercola boreus.</title>
        <authorList>
            <person name="Cho Y.-J."/>
            <person name="Cho A."/>
            <person name="Kim O.-S."/>
            <person name="Lee J.-I."/>
        </authorList>
    </citation>
    <scope>NUCLEOTIDE SEQUENCE [LARGE SCALE GENOMIC DNA]</scope>
    <source>
        <strain evidence="1 2">P27479</strain>
    </source>
</reference>
<dbReference type="OrthoDB" id="9904724at2"/>
<gene>
    <name evidence="1" type="ORF">B7R22_05445</name>
</gene>
<evidence type="ECO:0000313" key="2">
    <source>
        <dbReference type="Proteomes" id="UP000256541"/>
    </source>
</evidence>
<proteinExistence type="predicted"/>
<organism evidence="1 2">
    <name type="scientific">Subtercola boreus</name>
    <dbReference type="NCBI Taxonomy" id="120213"/>
    <lineage>
        <taxon>Bacteria</taxon>
        <taxon>Bacillati</taxon>
        <taxon>Actinomycetota</taxon>
        <taxon>Actinomycetes</taxon>
        <taxon>Micrococcales</taxon>
        <taxon>Microbacteriaceae</taxon>
        <taxon>Subtercola</taxon>
    </lineage>
</organism>
<dbReference type="RefSeq" id="WP_116410787.1">
    <property type="nucleotide sequence ID" value="NZ_NBXB01000017.1"/>
</dbReference>
<protein>
    <submittedName>
        <fullName evidence="1">Uncharacterized protein</fullName>
    </submittedName>
</protein>
<comment type="caution">
    <text evidence="1">The sequence shown here is derived from an EMBL/GenBank/DDBJ whole genome shotgun (WGS) entry which is preliminary data.</text>
</comment>
<sequence>MSGDQLFIQSALGPLMSADAMSLLCDVTDAEYRAELDMQRLVAGGAQDLSMAIPPEWLRTARRNYAEASAAIKSSDLQKVVAHLKQKRDGGAAFRRESE</sequence>
<dbReference type="AlphaFoldDB" id="A0A3E0W0M7"/>
<dbReference type="EMBL" id="NBXB01000017">
    <property type="protein sequence ID" value="RFA15852.1"/>
    <property type="molecule type" value="Genomic_DNA"/>
</dbReference>
<name>A0A3E0W0M7_9MICO</name>
<accession>A0A3E0W0M7</accession>